<feature type="region of interest" description="Disordered" evidence="1">
    <location>
        <begin position="1"/>
        <end position="124"/>
    </location>
</feature>
<proteinExistence type="predicted"/>
<feature type="transmembrane region" description="Helical" evidence="2">
    <location>
        <begin position="128"/>
        <end position="152"/>
    </location>
</feature>
<keyword evidence="4" id="KW-1185">Reference proteome</keyword>
<dbReference type="EMBL" id="WIUZ02000002">
    <property type="protein sequence ID" value="KAF9790714.1"/>
    <property type="molecule type" value="Genomic_DNA"/>
</dbReference>
<feature type="compositionally biased region" description="Basic and acidic residues" evidence="1">
    <location>
        <begin position="45"/>
        <end position="56"/>
    </location>
</feature>
<reference evidence="3" key="2">
    <citation type="submission" date="2020-11" db="EMBL/GenBank/DDBJ databases">
        <authorList>
            <consortium name="DOE Joint Genome Institute"/>
            <person name="Kuo A."/>
            <person name="Miyauchi S."/>
            <person name="Kiss E."/>
            <person name="Drula E."/>
            <person name="Kohler A."/>
            <person name="Sanchez-Garcia M."/>
            <person name="Andreopoulos B."/>
            <person name="Barry K.W."/>
            <person name="Bonito G."/>
            <person name="Buee M."/>
            <person name="Carver A."/>
            <person name="Chen C."/>
            <person name="Cichocki N."/>
            <person name="Clum A."/>
            <person name="Culley D."/>
            <person name="Crous P.W."/>
            <person name="Fauchery L."/>
            <person name="Girlanda M."/>
            <person name="Hayes R."/>
            <person name="Keri Z."/>
            <person name="Labutti K."/>
            <person name="Lipzen A."/>
            <person name="Lombard V."/>
            <person name="Magnuson J."/>
            <person name="Maillard F."/>
            <person name="Morin E."/>
            <person name="Murat C."/>
            <person name="Nolan M."/>
            <person name="Ohm R."/>
            <person name="Pangilinan J."/>
            <person name="Pereira M."/>
            <person name="Perotto S."/>
            <person name="Peter M."/>
            <person name="Riley R."/>
            <person name="Sitrit Y."/>
            <person name="Stielow B."/>
            <person name="Szollosi G."/>
            <person name="Zifcakova L."/>
            <person name="Stursova M."/>
            <person name="Spatafora J.W."/>
            <person name="Tedersoo L."/>
            <person name="Vaario L.-M."/>
            <person name="Yamada A."/>
            <person name="Yan M."/>
            <person name="Wang P."/>
            <person name="Xu J."/>
            <person name="Bruns T."/>
            <person name="Baldrian P."/>
            <person name="Vilgalys R."/>
            <person name="Henrissat B."/>
            <person name="Grigoriev I.V."/>
            <person name="Hibbett D."/>
            <person name="Nagy L.G."/>
            <person name="Martin F.M."/>
        </authorList>
    </citation>
    <scope>NUCLEOTIDE SEQUENCE</scope>
    <source>
        <strain evidence="3">UH-Tt-Lm1</strain>
    </source>
</reference>
<evidence type="ECO:0000313" key="3">
    <source>
        <dbReference type="EMBL" id="KAF9790714.1"/>
    </source>
</evidence>
<feature type="compositionally biased region" description="Polar residues" evidence="1">
    <location>
        <begin position="88"/>
        <end position="99"/>
    </location>
</feature>
<evidence type="ECO:0000256" key="1">
    <source>
        <dbReference type="SAM" id="MobiDB-lite"/>
    </source>
</evidence>
<evidence type="ECO:0000256" key="2">
    <source>
        <dbReference type="SAM" id="Phobius"/>
    </source>
</evidence>
<keyword evidence="2" id="KW-1133">Transmembrane helix</keyword>
<dbReference type="Proteomes" id="UP000736335">
    <property type="component" value="Unassembled WGS sequence"/>
</dbReference>
<gene>
    <name evidence="3" type="ORF">BJ322DRAFT_409209</name>
</gene>
<organism evidence="3 4">
    <name type="scientific">Thelephora terrestris</name>
    <dbReference type="NCBI Taxonomy" id="56493"/>
    <lineage>
        <taxon>Eukaryota</taxon>
        <taxon>Fungi</taxon>
        <taxon>Dikarya</taxon>
        <taxon>Basidiomycota</taxon>
        <taxon>Agaricomycotina</taxon>
        <taxon>Agaricomycetes</taxon>
        <taxon>Thelephorales</taxon>
        <taxon>Thelephoraceae</taxon>
        <taxon>Thelephora</taxon>
    </lineage>
</organism>
<protein>
    <submittedName>
        <fullName evidence="3">Uncharacterized protein</fullName>
    </submittedName>
</protein>
<reference evidence="3" key="1">
    <citation type="journal article" date="2020" name="Nat. Commun.">
        <title>Large-scale genome sequencing of mycorrhizal fungi provides insights into the early evolution of symbiotic traits.</title>
        <authorList>
            <person name="Miyauchi S."/>
            <person name="Kiss E."/>
            <person name="Kuo A."/>
            <person name="Drula E."/>
            <person name="Kohler A."/>
            <person name="Sanchez-Garcia M."/>
            <person name="Morin E."/>
            <person name="Andreopoulos B."/>
            <person name="Barry K.W."/>
            <person name="Bonito G."/>
            <person name="Buee M."/>
            <person name="Carver A."/>
            <person name="Chen C."/>
            <person name="Cichocki N."/>
            <person name="Clum A."/>
            <person name="Culley D."/>
            <person name="Crous P.W."/>
            <person name="Fauchery L."/>
            <person name="Girlanda M."/>
            <person name="Hayes R.D."/>
            <person name="Keri Z."/>
            <person name="LaButti K."/>
            <person name="Lipzen A."/>
            <person name="Lombard V."/>
            <person name="Magnuson J."/>
            <person name="Maillard F."/>
            <person name="Murat C."/>
            <person name="Nolan M."/>
            <person name="Ohm R.A."/>
            <person name="Pangilinan J."/>
            <person name="Pereira M.F."/>
            <person name="Perotto S."/>
            <person name="Peter M."/>
            <person name="Pfister S."/>
            <person name="Riley R."/>
            <person name="Sitrit Y."/>
            <person name="Stielow J.B."/>
            <person name="Szollosi G."/>
            <person name="Zifcakova L."/>
            <person name="Stursova M."/>
            <person name="Spatafora J.W."/>
            <person name="Tedersoo L."/>
            <person name="Vaario L.M."/>
            <person name="Yamada A."/>
            <person name="Yan M."/>
            <person name="Wang P."/>
            <person name="Xu J."/>
            <person name="Bruns T."/>
            <person name="Baldrian P."/>
            <person name="Vilgalys R."/>
            <person name="Dunand C."/>
            <person name="Henrissat B."/>
            <person name="Grigoriev I.V."/>
            <person name="Hibbett D."/>
            <person name="Nagy L.G."/>
            <person name="Martin F.M."/>
        </authorList>
    </citation>
    <scope>NUCLEOTIDE SEQUENCE</scope>
    <source>
        <strain evidence="3">UH-Tt-Lm1</strain>
    </source>
</reference>
<keyword evidence="2" id="KW-0812">Transmembrane</keyword>
<evidence type="ECO:0000313" key="4">
    <source>
        <dbReference type="Proteomes" id="UP000736335"/>
    </source>
</evidence>
<dbReference type="AlphaFoldDB" id="A0A9P6LAC9"/>
<comment type="caution">
    <text evidence="3">The sequence shown here is derived from an EMBL/GenBank/DDBJ whole genome shotgun (WGS) entry which is preliminary data.</text>
</comment>
<keyword evidence="2" id="KW-0472">Membrane</keyword>
<name>A0A9P6LAC9_9AGAM</name>
<accession>A0A9P6LAC9</accession>
<sequence>MVLSQGSTARPPPERGDHPIQMGPWLWKGRKALTAVAESSGNRSQMEREATPEDIRPVAGNGNGGQDISQDHIEGVAGNTAEQAPLLNDTNASVGQQEGTVAVNEGTRASARDVEAGQKTPPSSTTNLVMWACIAFLVPVVVISAVVAAVVVTDKN</sequence>